<dbReference type="EMBL" id="UZAH01028670">
    <property type="protein sequence ID" value="VDP01630.1"/>
    <property type="molecule type" value="Genomic_DNA"/>
</dbReference>
<name>A0A183G1I2_HELPZ</name>
<evidence type="ECO:0000313" key="3">
    <source>
        <dbReference type="WBParaSite" id="HPBE_0001505501-mRNA-1"/>
    </source>
</evidence>
<reference evidence="3" key="2">
    <citation type="submission" date="2019-09" db="UniProtKB">
        <authorList>
            <consortium name="WormBaseParasite"/>
        </authorList>
    </citation>
    <scope>IDENTIFICATION</scope>
</reference>
<evidence type="ECO:0000313" key="1">
    <source>
        <dbReference type="EMBL" id="VDP01630.1"/>
    </source>
</evidence>
<dbReference type="AlphaFoldDB" id="A0A183G1I2"/>
<dbReference type="OrthoDB" id="66599at2759"/>
<accession>A0A3P8ADI8</accession>
<sequence length="151" mass="16951">MKGLVEYEYGHNDNDKQQHPTTYRLQRISARPFRKDSSLQHLRCIQGGSHPLFHSGPLVSRLEISLSETDLLPDTPLLWKKTACGKQSKEQGEAKFNHSRSGGDTFENPGLQCVDCRSVTEDVNIRRHVMAAVQGMSDKQKLTAVALNSTF</sequence>
<dbReference type="Proteomes" id="UP000050761">
    <property type="component" value="Unassembled WGS sequence"/>
</dbReference>
<proteinExistence type="predicted"/>
<reference evidence="1 2" key="1">
    <citation type="submission" date="2018-11" db="EMBL/GenBank/DDBJ databases">
        <authorList>
            <consortium name="Pathogen Informatics"/>
        </authorList>
    </citation>
    <scope>NUCLEOTIDE SEQUENCE [LARGE SCALE GENOMIC DNA]</scope>
</reference>
<organism evidence="2 3">
    <name type="scientific">Heligmosomoides polygyrus</name>
    <name type="common">Parasitic roundworm</name>
    <dbReference type="NCBI Taxonomy" id="6339"/>
    <lineage>
        <taxon>Eukaryota</taxon>
        <taxon>Metazoa</taxon>
        <taxon>Ecdysozoa</taxon>
        <taxon>Nematoda</taxon>
        <taxon>Chromadorea</taxon>
        <taxon>Rhabditida</taxon>
        <taxon>Rhabditina</taxon>
        <taxon>Rhabditomorpha</taxon>
        <taxon>Strongyloidea</taxon>
        <taxon>Heligmosomidae</taxon>
        <taxon>Heligmosomoides</taxon>
    </lineage>
</organism>
<keyword evidence="2" id="KW-1185">Reference proteome</keyword>
<gene>
    <name evidence="1" type="ORF">HPBE_LOCUS15056</name>
</gene>
<accession>A0A183G1I2</accession>
<protein>
    <submittedName>
        <fullName evidence="1 3">Uncharacterized protein</fullName>
    </submittedName>
</protein>
<dbReference type="WBParaSite" id="HPBE_0001505501-mRNA-1">
    <property type="protein sequence ID" value="HPBE_0001505501-mRNA-1"/>
    <property type="gene ID" value="HPBE_0001505501"/>
</dbReference>
<evidence type="ECO:0000313" key="2">
    <source>
        <dbReference type="Proteomes" id="UP000050761"/>
    </source>
</evidence>